<dbReference type="VEuPathDB" id="VectorBase:AARA21_011964"/>
<keyword evidence="1" id="KW-1133">Transmembrane helix</keyword>
<feature type="transmembrane region" description="Helical" evidence="1">
    <location>
        <begin position="28"/>
        <end position="48"/>
    </location>
</feature>
<keyword evidence="1" id="KW-0812">Transmembrane</keyword>
<keyword evidence="1" id="KW-0472">Membrane</keyword>
<keyword evidence="4" id="KW-1185">Reference proteome</keyword>
<feature type="chain" id="PRO_5043994183" evidence="2">
    <location>
        <begin position="50"/>
        <end position="107"/>
    </location>
</feature>
<proteinExistence type="predicted"/>
<feature type="signal peptide" evidence="2">
    <location>
        <begin position="1"/>
        <end position="49"/>
    </location>
</feature>
<protein>
    <submittedName>
        <fullName evidence="3">Uncharacterized protein</fullName>
    </submittedName>
</protein>
<evidence type="ECO:0000256" key="1">
    <source>
        <dbReference type="SAM" id="Phobius"/>
    </source>
</evidence>
<dbReference type="Proteomes" id="UP000075840">
    <property type="component" value="Unassembled WGS sequence"/>
</dbReference>
<sequence length="107" mass="11652">MLPTSSYPCLAALRSAASLPCTPARPKAALAMVLLMLALVLPLPGAVLGDYENTWNSYYEQPCCGGTTNGPFHLRHHGEFMMLPDARRLGLSWQEGVESPVTLMDDF</sequence>
<dbReference type="EMBL" id="APCN01002329">
    <property type="status" value="NOT_ANNOTATED_CDS"/>
    <property type="molecule type" value="Genomic_DNA"/>
</dbReference>
<reference evidence="3" key="1">
    <citation type="submission" date="2022-08" db="UniProtKB">
        <authorList>
            <consortium name="EnsemblMetazoa"/>
        </authorList>
    </citation>
    <scope>IDENTIFICATION</scope>
    <source>
        <strain evidence="3">Dongola</strain>
    </source>
</reference>
<dbReference type="AlphaFoldDB" id="A0A182I4L6"/>
<name>A0A182I4L6_ANOAR</name>
<dbReference type="EnsemblMetazoa" id="AARA008513-RA">
    <property type="protein sequence ID" value="AARA008513-PA"/>
    <property type="gene ID" value="AARA008513"/>
</dbReference>
<accession>A0A182I4L6</accession>
<dbReference type="VEuPathDB" id="VectorBase:AARA008513"/>
<evidence type="ECO:0000313" key="4">
    <source>
        <dbReference type="Proteomes" id="UP000075840"/>
    </source>
</evidence>
<keyword evidence="2" id="KW-0732">Signal</keyword>
<evidence type="ECO:0000256" key="2">
    <source>
        <dbReference type="SAM" id="SignalP"/>
    </source>
</evidence>
<evidence type="ECO:0000313" key="3">
    <source>
        <dbReference type="EnsemblMetazoa" id="AARA008513-PA"/>
    </source>
</evidence>
<organism evidence="3 4">
    <name type="scientific">Anopheles arabiensis</name>
    <name type="common">Mosquito</name>
    <dbReference type="NCBI Taxonomy" id="7173"/>
    <lineage>
        <taxon>Eukaryota</taxon>
        <taxon>Metazoa</taxon>
        <taxon>Ecdysozoa</taxon>
        <taxon>Arthropoda</taxon>
        <taxon>Hexapoda</taxon>
        <taxon>Insecta</taxon>
        <taxon>Pterygota</taxon>
        <taxon>Neoptera</taxon>
        <taxon>Endopterygota</taxon>
        <taxon>Diptera</taxon>
        <taxon>Nematocera</taxon>
        <taxon>Culicoidea</taxon>
        <taxon>Culicidae</taxon>
        <taxon>Anophelinae</taxon>
        <taxon>Anopheles</taxon>
    </lineage>
</organism>